<evidence type="ECO:0000313" key="3">
    <source>
        <dbReference type="EMBL" id="MFC3849840.1"/>
    </source>
</evidence>
<protein>
    <submittedName>
        <fullName evidence="3">Oxygenase MpaB family protein</fullName>
        <ecNumber evidence="3">1.-.-.-</ecNumber>
    </submittedName>
</protein>
<organism evidence="3 4">
    <name type="scientific">Corynebacterium hansenii</name>
    <dbReference type="NCBI Taxonomy" id="394964"/>
    <lineage>
        <taxon>Bacteria</taxon>
        <taxon>Bacillati</taxon>
        <taxon>Actinomycetota</taxon>
        <taxon>Actinomycetes</taxon>
        <taxon>Mycobacteriales</taxon>
        <taxon>Corynebacteriaceae</taxon>
        <taxon>Corynebacterium</taxon>
    </lineage>
</organism>
<gene>
    <name evidence="3" type="ORF">ACFORJ_06630</name>
</gene>
<evidence type="ECO:0000256" key="1">
    <source>
        <dbReference type="SAM" id="MobiDB-lite"/>
    </source>
</evidence>
<comment type="caution">
    <text evidence="3">The sequence shown here is derived from an EMBL/GenBank/DDBJ whole genome shotgun (WGS) entry which is preliminary data.</text>
</comment>
<dbReference type="GO" id="GO:0016491">
    <property type="term" value="F:oxidoreductase activity"/>
    <property type="evidence" value="ECO:0007669"/>
    <property type="project" value="UniProtKB-KW"/>
</dbReference>
<dbReference type="PANTHER" id="PTHR36151:SF3">
    <property type="entry name" value="ER-BOUND OXYGENASE MPAB_MPAB'_RUBBER OXYGENASE CATALYTIC DOMAIN-CONTAINING PROTEIN"/>
    <property type="match status" value="1"/>
</dbReference>
<proteinExistence type="predicted"/>
<dbReference type="EMBL" id="JBHRZN010000002">
    <property type="protein sequence ID" value="MFC3849840.1"/>
    <property type="molecule type" value="Genomic_DNA"/>
</dbReference>
<dbReference type="InterPro" id="IPR018713">
    <property type="entry name" value="MPAB/Lcp_cat_dom"/>
</dbReference>
<dbReference type="Pfam" id="PF09995">
    <property type="entry name" value="MPAB_Lcp_cat"/>
    <property type="match status" value="1"/>
</dbReference>
<dbReference type="EC" id="1.-.-.-" evidence="3"/>
<feature type="compositionally biased region" description="Basic and acidic residues" evidence="1">
    <location>
        <begin position="308"/>
        <end position="318"/>
    </location>
</feature>
<evidence type="ECO:0000313" key="4">
    <source>
        <dbReference type="Proteomes" id="UP001595751"/>
    </source>
</evidence>
<dbReference type="PANTHER" id="PTHR36151">
    <property type="entry name" value="BLR2777 PROTEIN"/>
    <property type="match status" value="1"/>
</dbReference>
<accession>A0ABV7ZRT7</accession>
<name>A0ABV7ZRT7_9CORY</name>
<keyword evidence="3" id="KW-0560">Oxidoreductase</keyword>
<reference evidence="4" key="1">
    <citation type="journal article" date="2019" name="Int. J. Syst. Evol. Microbiol.">
        <title>The Global Catalogue of Microorganisms (GCM) 10K type strain sequencing project: providing services to taxonomists for standard genome sequencing and annotation.</title>
        <authorList>
            <consortium name="The Broad Institute Genomics Platform"/>
            <consortium name="The Broad Institute Genome Sequencing Center for Infectious Disease"/>
            <person name="Wu L."/>
            <person name="Ma J."/>
        </authorList>
    </citation>
    <scope>NUCLEOTIDE SEQUENCE [LARGE SCALE GENOMIC DNA]</scope>
    <source>
        <strain evidence="4">CCUG 53252</strain>
    </source>
</reference>
<keyword evidence="4" id="KW-1185">Reference proteome</keyword>
<sequence length="318" mass="36225">MKRAGLKAEGLSDLLTMVGMTNQAANLVMQLANPGVGYGVAESRVTSGSAFHRPLKRTRTTAMFLAVATDGTKEDMDYFREVVREVHSHVRSRPGGSPVKYSANSPELQLWVAMCLMRFYLDQWQLLYGDLPEDVRDRMIREAAPLGTALNVRESMWPQSYSEYVDRWNGMVADMTIDEPIREKLEELASLRFVNDAWGPIGKLISSTAGPLYRWLTIASTPADIRHLMGWEWTEKDARLYRAFLVPMRIADAITQPWMGKLFQRVILWDLRWHMKRGKNPLWELRLEPERGVLTENPSMPSCPSGMHRVEAGDAPRS</sequence>
<dbReference type="RefSeq" id="WP_290288955.1">
    <property type="nucleotide sequence ID" value="NZ_CP047211.1"/>
</dbReference>
<dbReference type="Proteomes" id="UP001595751">
    <property type="component" value="Unassembled WGS sequence"/>
</dbReference>
<feature type="region of interest" description="Disordered" evidence="1">
    <location>
        <begin position="296"/>
        <end position="318"/>
    </location>
</feature>
<feature type="domain" description="ER-bound oxygenase mpaB/mpaB'/Rubber oxygenase catalytic" evidence="2">
    <location>
        <begin position="18"/>
        <end position="248"/>
    </location>
</feature>
<evidence type="ECO:0000259" key="2">
    <source>
        <dbReference type="Pfam" id="PF09995"/>
    </source>
</evidence>